<dbReference type="AlphaFoldDB" id="A0A6J4I9U0"/>
<sequence>DARRPRPQGGHRTAARAGGERRV</sequence>
<gene>
    <name evidence="2" type="ORF">AVDCRST_MAG08-1865</name>
</gene>
<protein>
    <submittedName>
        <fullName evidence="2">Protein YicC</fullName>
    </submittedName>
</protein>
<name>A0A6J4I9U0_9PROT</name>
<evidence type="ECO:0000313" key="2">
    <source>
        <dbReference type="EMBL" id="CAA9246103.1"/>
    </source>
</evidence>
<proteinExistence type="predicted"/>
<feature type="non-terminal residue" evidence="2">
    <location>
        <position position="23"/>
    </location>
</feature>
<evidence type="ECO:0000256" key="1">
    <source>
        <dbReference type="SAM" id="MobiDB-lite"/>
    </source>
</evidence>
<accession>A0A6J4I9U0</accession>
<dbReference type="EMBL" id="CADCTG010000154">
    <property type="protein sequence ID" value="CAA9246103.1"/>
    <property type="molecule type" value="Genomic_DNA"/>
</dbReference>
<reference evidence="2" key="1">
    <citation type="submission" date="2020-02" db="EMBL/GenBank/DDBJ databases">
        <authorList>
            <person name="Meier V. D."/>
        </authorList>
    </citation>
    <scope>NUCLEOTIDE SEQUENCE</scope>
    <source>
        <strain evidence="2">AVDCRST_MAG08</strain>
    </source>
</reference>
<feature type="non-terminal residue" evidence="2">
    <location>
        <position position="1"/>
    </location>
</feature>
<feature type="region of interest" description="Disordered" evidence="1">
    <location>
        <begin position="1"/>
        <end position="23"/>
    </location>
</feature>
<organism evidence="2">
    <name type="scientific">uncultured Acetobacteraceae bacterium</name>
    <dbReference type="NCBI Taxonomy" id="169975"/>
    <lineage>
        <taxon>Bacteria</taxon>
        <taxon>Pseudomonadati</taxon>
        <taxon>Pseudomonadota</taxon>
        <taxon>Alphaproteobacteria</taxon>
        <taxon>Acetobacterales</taxon>
        <taxon>Acetobacteraceae</taxon>
        <taxon>environmental samples</taxon>
    </lineage>
</organism>